<feature type="transmembrane region" description="Helical" evidence="10">
    <location>
        <begin position="145"/>
        <end position="166"/>
    </location>
</feature>
<dbReference type="GO" id="GO:0005886">
    <property type="term" value="C:plasma membrane"/>
    <property type="evidence" value="ECO:0007669"/>
    <property type="project" value="TreeGrafter"/>
</dbReference>
<feature type="transmembrane region" description="Helical" evidence="10">
    <location>
        <begin position="423"/>
        <end position="443"/>
    </location>
</feature>
<evidence type="ECO:0000256" key="2">
    <source>
        <dbReference type="ARBA" id="ARBA00022448"/>
    </source>
</evidence>
<feature type="region of interest" description="Disordered" evidence="9">
    <location>
        <begin position="550"/>
        <end position="598"/>
    </location>
</feature>
<evidence type="ECO:0000256" key="8">
    <source>
        <dbReference type="ARBA" id="ARBA00023201"/>
    </source>
</evidence>
<name>A0A7S0HUG5_9EUKA</name>
<feature type="compositionally biased region" description="Basic residues" evidence="9">
    <location>
        <begin position="565"/>
        <end position="579"/>
    </location>
</feature>
<dbReference type="GO" id="GO:0015386">
    <property type="term" value="F:potassium:proton antiporter activity"/>
    <property type="evidence" value="ECO:0007669"/>
    <property type="project" value="TreeGrafter"/>
</dbReference>
<keyword evidence="3 10" id="KW-0812">Transmembrane</keyword>
<feature type="transmembrane region" description="Helical" evidence="10">
    <location>
        <begin position="178"/>
        <end position="199"/>
    </location>
</feature>
<dbReference type="GO" id="GO:0098719">
    <property type="term" value="P:sodium ion import across plasma membrane"/>
    <property type="evidence" value="ECO:0007669"/>
    <property type="project" value="TreeGrafter"/>
</dbReference>
<dbReference type="AlphaFoldDB" id="A0A7S0HUG5"/>
<dbReference type="PANTHER" id="PTHR10110:SF187">
    <property type="entry name" value="SODIUM_HYDROGEN EXCHANGER"/>
    <property type="match status" value="1"/>
</dbReference>
<evidence type="ECO:0000256" key="7">
    <source>
        <dbReference type="ARBA" id="ARBA00023136"/>
    </source>
</evidence>
<evidence type="ECO:0000256" key="9">
    <source>
        <dbReference type="SAM" id="MobiDB-lite"/>
    </source>
</evidence>
<dbReference type="GO" id="GO:0015385">
    <property type="term" value="F:sodium:proton antiporter activity"/>
    <property type="evidence" value="ECO:0007669"/>
    <property type="project" value="InterPro"/>
</dbReference>
<dbReference type="GO" id="GO:0005768">
    <property type="term" value="C:endosome"/>
    <property type="evidence" value="ECO:0007669"/>
    <property type="project" value="TreeGrafter"/>
</dbReference>
<keyword evidence="8" id="KW-0739">Sodium transport</keyword>
<feature type="transmembrane region" description="Helical" evidence="10">
    <location>
        <begin position="84"/>
        <end position="103"/>
    </location>
</feature>
<feature type="transmembrane region" description="Helical" evidence="10">
    <location>
        <begin position="476"/>
        <end position="495"/>
    </location>
</feature>
<dbReference type="Pfam" id="PF00999">
    <property type="entry name" value="Na_H_Exchanger"/>
    <property type="match status" value="1"/>
</dbReference>
<gene>
    <name evidence="12" type="ORF">PANT1444_LOCUS14322</name>
</gene>
<evidence type="ECO:0000256" key="4">
    <source>
        <dbReference type="ARBA" id="ARBA00022989"/>
    </source>
</evidence>
<keyword evidence="5" id="KW-0915">Sodium</keyword>
<dbReference type="InterPro" id="IPR018422">
    <property type="entry name" value="Cation/H_exchanger_CPA1"/>
</dbReference>
<evidence type="ECO:0000256" key="5">
    <source>
        <dbReference type="ARBA" id="ARBA00023053"/>
    </source>
</evidence>
<dbReference type="InterPro" id="IPR006153">
    <property type="entry name" value="Cation/H_exchanger_TM"/>
</dbReference>
<feature type="compositionally biased region" description="Basic and acidic residues" evidence="9">
    <location>
        <begin position="555"/>
        <end position="564"/>
    </location>
</feature>
<comment type="subcellular location">
    <subcellularLocation>
        <location evidence="1">Membrane</location>
        <topology evidence="1">Multi-pass membrane protein</topology>
    </subcellularLocation>
</comment>
<feature type="transmembrane region" description="Helical" evidence="10">
    <location>
        <begin position="251"/>
        <end position="277"/>
    </location>
</feature>
<dbReference type="GO" id="GO:0051453">
    <property type="term" value="P:regulation of intracellular pH"/>
    <property type="evidence" value="ECO:0007669"/>
    <property type="project" value="TreeGrafter"/>
</dbReference>
<feature type="transmembrane region" description="Helical" evidence="10">
    <location>
        <begin position="115"/>
        <end position="138"/>
    </location>
</feature>
<evidence type="ECO:0000256" key="1">
    <source>
        <dbReference type="ARBA" id="ARBA00004141"/>
    </source>
</evidence>
<organism evidence="12">
    <name type="scientific">Phaeocystis antarctica</name>
    <dbReference type="NCBI Taxonomy" id="33657"/>
    <lineage>
        <taxon>Eukaryota</taxon>
        <taxon>Haptista</taxon>
        <taxon>Haptophyta</taxon>
        <taxon>Prymnesiophyceae</taxon>
        <taxon>Phaeocystales</taxon>
        <taxon>Phaeocystaceae</taxon>
        <taxon>Phaeocystis</taxon>
    </lineage>
</organism>
<protein>
    <recommendedName>
        <fullName evidence="11">Cation/H+ exchanger transmembrane domain-containing protein</fullName>
    </recommendedName>
</protein>
<accession>A0A7S0HUG5</accession>
<keyword evidence="2" id="KW-0813">Transport</keyword>
<dbReference type="PRINTS" id="PR01084">
    <property type="entry name" value="NAHEXCHNGR"/>
</dbReference>
<sequence length="670" mass="71108">MMRSMRRAAEMGREGGVVANVSGLVRSAPPCSTIDPEGEVGLNDDLDEDSFRWTCVMGIIALVVTLLIGDLLERRHVYRIPEAAVGLAVGGVCAAIATLTDNAEMLHDQAFDDQFFMVWLLPPIIFAAGFNMNIPAFFANLFPTLFLAFVGTSLSAAAVAVLLYSAGWLGLCYPLTKLAALFFGSLISATDPVTVLAVFKAIGVRDDIFAIVFGESVLNDAVAIVLARTVLAFNLEGDGEGDSTSARIGGAMVTFIVIFVGSMLIGVLAGMLCALTFKRVRLCDQEEKQVVEAVLAFGFPWVSYYGSEAMQLSGIVSILFCGTTMATYVRPSLSHAGLGLTRDLFEALAKGAETFVFVYLGMAAVTFPILHNTVWALAAATLFACLVGRLHVFLGAAVTNCLRHASRNRARGAARTISLKQSFCIWFSGLRGGVAFAIAAASYGDLDFPTRCGGWKPSNSDEPWPRWCSEGMNDSLAILQTTMLIAIFTILAFGSTARDVAIFSRVLQPKRAPAAAGDAGIQGTLPSPKTGRWKSLDAWLTPRLTIVPVAESDSDSGHNGDSHKHGGHSNNHSRIHNHSPSHATSTDTRRGAVGLSGHRPAMGGLLAVSEGVWNTEPVGPSARELGEISLDDPPGVEMVATRWPPSSPPSPPSPRSTGPGHPGYAAPLLE</sequence>
<evidence type="ECO:0000313" key="12">
    <source>
        <dbReference type="EMBL" id="CAD8497239.1"/>
    </source>
</evidence>
<evidence type="ECO:0000259" key="11">
    <source>
        <dbReference type="Pfam" id="PF00999"/>
    </source>
</evidence>
<evidence type="ECO:0000256" key="10">
    <source>
        <dbReference type="SAM" id="Phobius"/>
    </source>
</evidence>
<feature type="compositionally biased region" description="Pro residues" evidence="9">
    <location>
        <begin position="645"/>
        <end position="654"/>
    </location>
</feature>
<proteinExistence type="predicted"/>
<feature type="transmembrane region" description="Helical" evidence="10">
    <location>
        <begin position="351"/>
        <end position="370"/>
    </location>
</feature>
<feature type="transmembrane region" description="Helical" evidence="10">
    <location>
        <begin position="208"/>
        <end position="231"/>
    </location>
</feature>
<dbReference type="EMBL" id="HBEP01025201">
    <property type="protein sequence ID" value="CAD8497239.1"/>
    <property type="molecule type" value="Transcribed_RNA"/>
</dbReference>
<evidence type="ECO:0000256" key="3">
    <source>
        <dbReference type="ARBA" id="ARBA00022692"/>
    </source>
</evidence>
<feature type="region of interest" description="Disordered" evidence="9">
    <location>
        <begin position="617"/>
        <end position="670"/>
    </location>
</feature>
<feature type="domain" description="Cation/H+ exchanger transmembrane" evidence="11">
    <location>
        <begin position="66"/>
        <end position="496"/>
    </location>
</feature>
<dbReference type="PANTHER" id="PTHR10110">
    <property type="entry name" value="SODIUM/HYDROGEN EXCHANGER"/>
    <property type="match status" value="1"/>
</dbReference>
<keyword evidence="4 10" id="KW-1133">Transmembrane helix</keyword>
<feature type="transmembrane region" description="Helical" evidence="10">
    <location>
        <begin position="376"/>
        <end position="402"/>
    </location>
</feature>
<dbReference type="InterPro" id="IPR004709">
    <property type="entry name" value="NaH_exchanger"/>
</dbReference>
<keyword evidence="7 10" id="KW-0472">Membrane</keyword>
<keyword evidence="6" id="KW-0406">Ion transport</keyword>
<dbReference type="Gene3D" id="6.10.140.1330">
    <property type="match status" value="1"/>
</dbReference>
<evidence type="ECO:0000256" key="6">
    <source>
        <dbReference type="ARBA" id="ARBA00023065"/>
    </source>
</evidence>
<reference evidence="12" key="1">
    <citation type="submission" date="2021-01" db="EMBL/GenBank/DDBJ databases">
        <authorList>
            <person name="Corre E."/>
            <person name="Pelletier E."/>
            <person name="Niang G."/>
            <person name="Scheremetjew M."/>
            <person name="Finn R."/>
            <person name="Kale V."/>
            <person name="Holt S."/>
            <person name="Cochrane G."/>
            <person name="Meng A."/>
            <person name="Brown T."/>
            <person name="Cohen L."/>
        </authorList>
    </citation>
    <scope>NUCLEOTIDE SEQUENCE</scope>
    <source>
        <strain evidence="12">CCMP1374</strain>
    </source>
</reference>